<feature type="compositionally biased region" description="Basic and acidic residues" evidence="1">
    <location>
        <begin position="635"/>
        <end position="663"/>
    </location>
</feature>
<dbReference type="Proteomes" id="UP000007322">
    <property type="component" value="Chromosome 3"/>
</dbReference>
<dbReference type="GO" id="GO:0051014">
    <property type="term" value="P:actin filament severing"/>
    <property type="evidence" value="ECO:0007669"/>
    <property type="project" value="TreeGrafter"/>
</dbReference>
<dbReference type="InParanoid" id="G2QCG4"/>
<feature type="region of interest" description="Disordered" evidence="1">
    <location>
        <begin position="1"/>
        <end position="1188"/>
    </location>
</feature>
<dbReference type="Pfam" id="PF13254">
    <property type="entry name" value="DUF4045"/>
    <property type="match status" value="1"/>
</dbReference>
<dbReference type="Pfam" id="PF25480">
    <property type="entry name" value="DUF7904"/>
    <property type="match status" value="1"/>
</dbReference>
<dbReference type="SMART" id="SM00262">
    <property type="entry name" value="GEL"/>
    <property type="match status" value="2"/>
</dbReference>
<feature type="compositionally biased region" description="Basic and acidic residues" evidence="1">
    <location>
        <begin position="13"/>
        <end position="50"/>
    </location>
</feature>
<feature type="compositionally biased region" description="Polar residues" evidence="1">
    <location>
        <begin position="836"/>
        <end position="853"/>
    </location>
</feature>
<protein>
    <recommendedName>
        <fullName evidence="6">DUF4045 domain-containing protein</fullName>
    </recommendedName>
</protein>
<evidence type="ECO:0000259" key="3">
    <source>
        <dbReference type="Pfam" id="PF25480"/>
    </source>
</evidence>
<proteinExistence type="predicted"/>
<organism evidence="4 5">
    <name type="scientific">Thermothelomyces thermophilus (strain ATCC 42464 / BCRC 31852 / DSM 1799)</name>
    <name type="common">Sporotrichum thermophile</name>
    <dbReference type="NCBI Taxonomy" id="573729"/>
    <lineage>
        <taxon>Eukaryota</taxon>
        <taxon>Fungi</taxon>
        <taxon>Dikarya</taxon>
        <taxon>Ascomycota</taxon>
        <taxon>Pezizomycotina</taxon>
        <taxon>Sordariomycetes</taxon>
        <taxon>Sordariomycetidae</taxon>
        <taxon>Sordariales</taxon>
        <taxon>Chaetomiaceae</taxon>
        <taxon>Thermothelomyces</taxon>
    </lineage>
</organism>
<feature type="compositionally biased region" description="Low complexity" evidence="1">
    <location>
        <begin position="468"/>
        <end position="479"/>
    </location>
</feature>
<feature type="compositionally biased region" description="Basic and acidic residues" evidence="1">
    <location>
        <begin position="563"/>
        <end position="576"/>
    </location>
</feature>
<dbReference type="PANTHER" id="PTHR11977">
    <property type="entry name" value="VILLIN"/>
    <property type="match status" value="1"/>
</dbReference>
<feature type="compositionally biased region" description="Polar residues" evidence="1">
    <location>
        <begin position="147"/>
        <end position="160"/>
    </location>
</feature>
<dbReference type="PANTHER" id="PTHR11977:SF133">
    <property type="entry name" value="DUF4045 DOMAIN-CONTAINING PROTEIN"/>
    <property type="match status" value="1"/>
</dbReference>
<dbReference type="RefSeq" id="XP_003663385.1">
    <property type="nucleotide sequence ID" value="XM_003663337.1"/>
</dbReference>
<name>G2QCG4_THET4</name>
<gene>
    <name evidence="4" type="ORF">MYCTH_2305288</name>
</gene>
<feature type="domain" description="DUF4045" evidence="2">
    <location>
        <begin position="2"/>
        <end position="654"/>
    </location>
</feature>
<dbReference type="EMBL" id="CP003004">
    <property type="protein sequence ID" value="AEO58140.1"/>
    <property type="molecule type" value="Genomic_DNA"/>
</dbReference>
<evidence type="ECO:0000313" key="5">
    <source>
        <dbReference type="Proteomes" id="UP000007322"/>
    </source>
</evidence>
<dbReference type="STRING" id="573729.G2QCG4"/>
<feature type="domain" description="DUF7904" evidence="3">
    <location>
        <begin position="1217"/>
        <end position="1316"/>
    </location>
</feature>
<feature type="compositionally biased region" description="Basic residues" evidence="1">
    <location>
        <begin position="811"/>
        <end position="822"/>
    </location>
</feature>
<dbReference type="PRINTS" id="PR00597">
    <property type="entry name" value="GELSOLIN"/>
</dbReference>
<feature type="compositionally biased region" description="Low complexity" evidence="1">
    <location>
        <begin position="1114"/>
        <end position="1163"/>
    </location>
</feature>
<feature type="compositionally biased region" description="Basic and acidic residues" evidence="1">
    <location>
        <begin position="395"/>
        <end position="407"/>
    </location>
</feature>
<feature type="region of interest" description="Disordered" evidence="1">
    <location>
        <begin position="1536"/>
        <end position="1575"/>
    </location>
</feature>
<feature type="compositionally biased region" description="Polar residues" evidence="1">
    <location>
        <begin position="192"/>
        <end position="204"/>
    </location>
</feature>
<dbReference type="GO" id="GO:0051016">
    <property type="term" value="P:barbed-end actin filament capping"/>
    <property type="evidence" value="ECO:0007669"/>
    <property type="project" value="TreeGrafter"/>
</dbReference>
<evidence type="ECO:0000256" key="1">
    <source>
        <dbReference type="SAM" id="MobiDB-lite"/>
    </source>
</evidence>
<dbReference type="GO" id="GO:0015629">
    <property type="term" value="C:actin cytoskeleton"/>
    <property type="evidence" value="ECO:0007669"/>
    <property type="project" value="TreeGrafter"/>
</dbReference>
<dbReference type="VEuPathDB" id="FungiDB:MYCTH_2305288"/>
<feature type="compositionally biased region" description="Basic and acidic residues" evidence="1">
    <location>
        <begin position="995"/>
        <end position="1010"/>
    </location>
</feature>
<dbReference type="GeneID" id="11509263"/>
<dbReference type="KEGG" id="mtm:MYCTH_2305288"/>
<dbReference type="InterPro" id="IPR025118">
    <property type="entry name" value="DUF4045"/>
</dbReference>
<feature type="compositionally biased region" description="Low complexity" evidence="1">
    <location>
        <begin position="968"/>
        <end position="977"/>
    </location>
</feature>
<feature type="compositionally biased region" description="Basic and acidic residues" evidence="1">
    <location>
        <begin position="423"/>
        <end position="432"/>
    </location>
</feature>
<dbReference type="OMA" id="AFFEIYV"/>
<feature type="compositionally biased region" description="Basic and acidic residues" evidence="1">
    <location>
        <begin position="929"/>
        <end position="939"/>
    </location>
</feature>
<dbReference type="eggNOG" id="KOG0443">
    <property type="taxonomic scope" value="Eukaryota"/>
</dbReference>
<feature type="compositionally biased region" description="Low complexity" evidence="1">
    <location>
        <begin position="267"/>
        <end position="279"/>
    </location>
</feature>
<dbReference type="HOGENOM" id="CLU_001208_0_0_1"/>
<feature type="compositionally biased region" description="Low complexity" evidence="1">
    <location>
        <begin position="918"/>
        <end position="928"/>
    </location>
</feature>
<evidence type="ECO:0000259" key="2">
    <source>
        <dbReference type="Pfam" id="PF13254"/>
    </source>
</evidence>
<dbReference type="Gene3D" id="3.40.20.10">
    <property type="entry name" value="Severin"/>
    <property type="match status" value="3"/>
</dbReference>
<dbReference type="GO" id="GO:0051015">
    <property type="term" value="F:actin filament binding"/>
    <property type="evidence" value="ECO:0007669"/>
    <property type="project" value="InterPro"/>
</dbReference>
<keyword evidence="5" id="KW-1185">Reference proteome</keyword>
<feature type="compositionally biased region" description="Polar residues" evidence="1">
    <location>
        <begin position="293"/>
        <end position="317"/>
    </location>
</feature>
<dbReference type="InterPro" id="IPR057226">
    <property type="entry name" value="DUF7904"/>
</dbReference>
<evidence type="ECO:0008006" key="6">
    <source>
        <dbReference type="Google" id="ProtNLM"/>
    </source>
</evidence>
<dbReference type="GO" id="GO:0008154">
    <property type="term" value="P:actin polymerization or depolymerization"/>
    <property type="evidence" value="ECO:0007669"/>
    <property type="project" value="TreeGrafter"/>
</dbReference>
<feature type="compositionally biased region" description="Low complexity" evidence="1">
    <location>
        <begin position="782"/>
        <end position="795"/>
    </location>
</feature>
<accession>G2QCG4</accession>
<dbReference type="OrthoDB" id="6375767at2759"/>
<feature type="compositionally biased region" description="Low complexity" evidence="1">
    <location>
        <begin position="352"/>
        <end position="363"/>
    </location>
</feature>
<dbReference type="SUPFAM" id="SSF55753">
    <property type="entry name" value="Actin depolymerizing proteins"/>
    <property type="match status" value="3"/>
</dbReference>
<dbReference type="InterPro" id="IPR007122">
    <property type="entry name" value="Villin/Gelsolin"/>
</dbReference>
<reference evidence="4 5" key="1">
    <citation type="journal article" date="2011" name="Nat. Biotechnol.">
        <title>Comparative genomic analysis of the thermophilic biomass-degrading fungi Myceliophthora thermophila and Thielavia terrestris.</title>
        <authorList>
            <person name="Berka R.M."/>
            <person name="Grigoriev I.V."/>
            <person name="Otillar R."/>
            <person name="Salamov A."/>
            <person name="Grimwood J."/>
            <person name="Reid I."/>
            <person name="Ishmael N."/>
            <person name="John T."/>
            <person name="Darmond C."/>
            <person name="Moisan M.-C."/>
            <person name="Henrissat B."/>
            <person name="Coutinho P.M."/>
            <person name="Lombard V."/>
            <person name="Natvig D.O."/>
            <person name="Lindquist E."/>
            <person name="Schmutz J."/>
            <person name="Lucas S."/>
            <person name="Harris P."/>
            <person name="Powlowski J."/>
            <person name="Bellemare A."/>
            <person name="Taylor D."/>
            <person name="Butler G."/>
            <person name="de Vries R.P."/>
            <person name="Allijn I.E."/>
            <person name="van den Brink J."/>
            <person name="Ushinsky S."/>
            <person name="Storms R."/>
            <person name="Powell A.J."/>
            <person name="Paulsen I.T."/>
            <person name="Elbourne L.D.H."/>
            <person name="Baker S.E."/>
            <person name="Magnuson J."/>
            <person name="LaBoissiere S."/>
            <person name="Clutterbuck A.J."/>
            <person name="Martinez D."/>
            <person name="Wogulis M."/>
            <person name="de Leon A.L."/>
            <person name="Rey M.W."/>
            <person name="Tsang A."/>
        </authorList>
    </citation>
    <scope>NUCLEOTIDE SEQUENCE [LARGE SCALE GENOMIC DNA]</scope>
    <source>
        <strain evidence="5">ATCC 42464 / BCRC 31852 / DSM 1799</strain>
    </source>
</reference>
<evidence type="ECO:0000313" key="4">
    <source>
        <dbReference type="EMBL" id="AEO58140.1"/>
    </source>
</evidence>
<dbReference type="InterPro" id="IPR029006">
    <property type="entry name" value="ADF-H/Gelsolin-like_dom_sf"/>
</dbReference>
<feature type="compositionally biased region" description="Polar residues" evidence="1">
    <location>
        <begin position="691"/>
        <end position="702"/>
    </location>
</feature>
<feature type="compositionally biased region" description="Basic and acidic residues" evidence="1">
    <location>
        <begin position="104"/>
        <end position="130"/>
    </location>
</feature>
<dbReference type="GO" id="GO:0005546">
    <property type="term" value="F:phosphatidylinositol-4,5-bisphosphate binding"/>
    <property type="evidence" value="ECO:0007669"/>
    <property type="project" value="TreeGrafter"/>
</dbReference>
<sequence>MSDEVSDFLRSVELLKERREEEDEARSRELEEKILQEKKERQARRAERARSISPQKSSPANTPPPTAHRVGILPSASGGTTLESPGLDNAGSPRQRALEPPSDAMDKIAVDHPDSPTKENDSPFDAETKRTSMTLSSPSIGMPSARSPLSWQRRPTSQASDRPRSRPLSVVAAENAARNSPSSADSPEPTLSRDQIAQSLSSKDPSWFRQTADPGRGSGAFRKTQVEDQDTVVMPSTRTQLPGMARELTLESPKESSAGRPVTPTNLPSKPGSPLPLSGTERLDPPAVGSAENAETTSPESQSVTSPRGRTSPTRPISPTKGMGGFVQSAMMRRSDSVKRWSVNSPGGLQRADSVPSSPAAADSAHRPTTPKASARPKSMLRETCAVSSLPPTSGEEKDEKDEKEAGSEEQPASARPSTPTETKPRDGEEKASPPISPSKTMDPRRWSPTKGSSWLEAALNKPESPKAKPAASAPAQPAWMVELNKAKAQRASADPARNSSLPKKPEVKTGGLMRSTPMGASVKPSALSGLPVVPPVPASDKPVIAGLRGSLRKTFPTTEGSEESHDTPSVKDLRANLRPRAPPPESKPGNSVDELKNVVGSLRRTKTQSYVAPDELKDNILSGKAALNTTGGPKKTESRDEFKEAILKKKEDFQKAQEEGRGVTRQPNSASDPSVPEGIAVAKKLERQRTGTVSKHTSAASDLSHAPSRSRHEIPSLGSEVAVNVSPEASKEPVADSAAPNTLSKPADAPGRVGGKVSGLAGRFNPALADLLARGPPPASGPRSSGTAGASGTSETNEPAGPGPQLTHMTKNRARGPKRRAPTSVAPQRAAPVETSASAASEPKTASLSSTPEPKETMSSHPAEAEEPITSPAAGRTIASSEPRKPVISPKPESSAPSTPVPVTLADRRKSFIQNRTGSSGEGTSLESPKRVLKEDPKPVGQSGAPTEPSPVQTRPRSPTKVHEQVAALAALSQQSPKPADTKAGIASQPPSPKKLDMKRMSRFLEEQKQPSSEIEPVKSRPSSPIKDRSDSVSSKPVSLVRERAESITGGPVSLVRNRSDSLRSRSSSPIKDRFPGLEMPSLRNRTETEQPEARTAFSSRGGAAPSGGAGLGLTQPTTAPAPTVQKPAETELPRPLAPQTTRPLPATPTAASPPVTTPRVASPARSPNKQAADASELINNFFGPERPRRKYTADAAEILMNQPVSTAKVQTQRAQLIQLTSEGKKIPVPSHYERVLFEREMYICPHSYLDGSGKQVVDVYFWVGDEVPESQVDDAQLFAAREARAFGGNLVKLTQGKETSQFMQALGGIIIIRRGSSNKYDSLAPHMLCGRRYLGQVAFDEVDFSPLSLCSGFPYLITQQGKCYLWKGKGSDAEELGCSRLVGMDLALMGELIEIEEGSEPDSFWEIFGGGTRPISADHWRLKPSYDKYRSRLFCASSTDRHQITEMCPFSQADLLPSNIYVLDAFFELYIIVGAQSQHQYAAFRNALDFAQEYAILAAGAEDRPFVPVSTIVLEGIPRDLKSVFRKWRDANSPTIMHVTNPPPPSQPGVSGGGPSSAGGQPTPSPLKRGRSLRIVPLTQALQALAE</sequence>
<dbReference type="GO" id="GO:0005737">
    <property type="term" value="C:cytoplasm"/>
    <property type="evidence" value="ECO:0007669"/>
    <property type="project" value="TreeGrafter"/>
</dbReference>